<dbReference type="EMBL" id="SUME01000006">
    <property type="protein sequence ID" value="TJZ54809.1"/>
    <property type="molecule type" value="Genomic_DNA"/>
</dbReference>
<feature type="transmembrane region" description="Helical" evidence="1">
    <location>
        <begin position="12"/>
        <end position="36"/>
    </location>
</feature>
<dbReference type="Gene3D" id="1.20.210.10">
    <property type="entry name" value="Cytochrome c oxidase-like, subunit I domain"/>
    <property type="match status" value="2"/>
</dbReference>
<keyword evidence="1" id="KW-0812">Transmembrane</keyword>
<reference evidence="2 3" key="1">
    <citation type="submission" date="2019-04" db="EMBL/GenBank/DDBJ databases">
        <title>Sphingobacterium olei sp. nov., isolated from oil-contaminated soil.</title>
        <authorList>
            <person name="Liu B."/>
        </authorList>
    </citation>
    <scope>NUCLEOTIDE SEQUENCE [LARGE SCALE GENOMIC DNA]</scope>
    <source>
        <strain evidence="2 3">HAL-9</strain>
    </source>
</reference>
<feature type="transmembrane region" description="Helical" evidence="1">
    <location>
        <begin position="187"/>
        <end position="207"/>
    </location>
</feature>
<feature type="transmembrane region" description="Helical" evidence="1">
    <location>
        <begin position="396"/>
        <end position="414"/>
    </location>
</feature>
<feature type="transmembrane region" description="Helical" evidence="1">
    <location>
        <begin position="247"/>
        <end position="265"/>
    </location>
</feature>
<feature type="transmembrane region" description="Helical" evidence="1">
    <location>
        <begin position="370"/>
        <end position="390"/>
    </location>
</feature>
<keyword evidence="1" id="KW-0472">Membrane</keyword>
<feature type="transmembrane region" description="Helical" evidence="1">
    <location>
        <begin position="286"/>
        <end position="305"/>
    </location>
</feature>
<dbReference type="AlphaFoldDB" id="A0A4U0NKC9"/>
<name>A0A4U0NKC9_9SPHI</name>
<organism evidence="2 3">
    <name type="scientific">Sphingobacterium olei</name>
    <dbReference type="NCBI Taxonomy" id="2571155"/>
    <lineage>
        <taxon>Bacteria</taxon>
        <taxon>Pseudomonadati</taxon>
        <taxon>Bacteroidota</taxon>
        <taxon>Sphingobacteriia</taxon>
        <taxon>Sphingobacteriales</taxon>
        <taxon>Sphingobacteriaceae</taxon>
        <taxon>Sphingobacterium</taxon>
    </lineage>
</organism>
<feature type="transmembrane region" description="Helical" evidence="1">
    <location>
        <begin position="85"/>
        <end position="108"/>
    </location>
</feature>
<sequence length="425" mass="48109">MADLFVHRAPKSLAVIPFYATAAVFFLGFSIMLFISSAELTGHHFHPHLLAIVHAVVLGWSTMIILGAVYQLLPVLCEGDLYSHRLAFTSYLFLLVGTILLVWCFWVFQAGPWLITAGTIVVLSTCLYLYNVCATVICSSKSTVYQYFIVSSAVWLLLTTVAGLLLAINLTYTFIPRNHMDMLKLHAHAGIVGWFLQLICGVSAKLVPMFLLGKSKRSWLLYLALILQNLGLVLFLFHAYFRQINGVVFIHILLISIGIILWGIYIAEAYIKRIRKKIDLLMKQTLLSFAFKPLAIGALLMTFVYADTKWVNLYGILIFLGWITGIIISKTFKTLPFIVWNNLYKDVHGNVQIPLPKNLYSQKLITYQSYLFVIAVGALCLGMVINLTWFLQIATALWVLLALLYCYNVATVIFHKSRIHHEHHT</sequence>
<protein>
    <recommendedName>
        <fullName evidence="4">Cytochrome C oxidase subunit I</fullName>
    </recommendedName>
</protein>
<comment type="caution">
    <text evidence="2">The sequence shown here is derived from an EMBL/GenBank/DDBJ whole genome shotgun (WGS) entry which is preliminary data.</text>
</comment>
<evidence type="ECO:0000256" key="1">
    <source>
        <dbReference type="SAM" id="Phobius"/>
    </source>
</evidence>
<dbReference type="RefSeq" id="WP_136902169.1">
    <property type="nucleotide sequence ID" value="NZ_SUME01000006.1"/>
</dbReference>
<evidence type="ECO:0008006" key="4">
    <source>
        <dbReference type="Google" id="ProtNLM"/>
    </source>
</evidence>
<evidence type="ECO:0000313" key="2">
    <source>
        <dbReference type="EMBL" id="TJZ54809.1"/>
    </source>
</evidence>
<feature type="transmembrane region" description="Helical" evidence="1">
    <location>
        <begin position="48"/>
        <end position="73"/>
    </location>
</feature>
<keyword evidence="3" id="KW-1185">Reference proteome</keyword>
<evidence type="ECO:0000313" key="3">
    <source>
        <dbReference type="Proteomes" id="UP000306808"/>
    </source>
</evidence>
<gene>
    <name evidence="2" type="ORF">FAZ15_15155</name>
</gene>
<feature type="transmembrane region" description="Helical" evidence="1">
    <location>
        <begin position="149"/>
        <end position="175"/>
    </location>
</feature>
<dbReference type="Proteomes" id="UP000306808">
    <property type="component" value="Unassembled WGS sequence"/>
</dbReference>
<dbReference type="InterPro" id="IPR036927">
    <property type="entry name" value="Cyt_c_oxase-like_su1_sf"/>
</dbReference>
<feature type="transmembrane region" description="Helical" evidence="1">
    <location>
        <begin position="114"/>
        <end position="137"/>
    </location>
</feature>
<proteinExistence type="predicted"/>
<feature type="transmembrane region" description="Helical" evidence="1">
    <location>
        <begin position="219"/>
        <end position="241"/>
    </location>
</feature>
<feature type="transmembrane region" description="Helical" evidence="1">
    <location>
        <begin position="311"/>
        <end position="328"/>
    </location>
</feature>
<dbReference type="OrthoDB" id="5245199at2"/>
<keyword evidence="1" id="KW-1133">Transmembrane helix</keyword>
<accession>A0A4U0NKC9</accession>